<dbReference type="RefSeq" id="WP_109230456.1">
    <property type="nucleotide sequence ID" value="NZ_PYHR01000002.1"/>
</dbReference>
<gene>
    <name evidence="2" type="ORF">C8046_16885</name>
</gene>
<evidence type="ECO:0000313" key="2">
    <source>
        <dbReference type="EMBL" id="PWD52073.1"/>
    </source>
</evidence>
<reference evidence="2 3" key="1">
    <citation type="submission" date="2018-03" db="EMBL/GenBank/DDBJ databases">
        <title>Genome assembly of novel Miniimonas species PCH200.</title>
        <authorList>
            <person name="Thakur V."/>
            <person name="Kumar V."/>
            <person name="Singh D."/>
        </authorList>
    </citation>
    <scope>NUCLEOTIDE SEQUENCE [LARGE SCALE GENOMIC DNA]</scope>
    <source>
        <strain evidence="2 3">PCH200</strain>
    </source>
</reference>
<evidence type="ECO:0000313" key="3">
    <source>
        <dbReference type="Proteomes" id="UP000245166"/>
    </source>
</evidence>
<dbReference type="Proteomes" id="UP000245166">
    <property type="component" value="Unassembled WGS sequence"/>
</dbReference>
<sequence length="75" mass="7394">MTLSVLAGFGLGLLSAVVLLRPLDLQPFTQGAGQPPLAADPVALGGVAAAALGVAVVLSLVTTVRRTAAPTSEED</sequence>
<proteinExistence type="predicted"/>
<comment type="caution">
    <text evidence="2">The sequence shown here is derived from an EMBL/GenBank/DDBJ whole genome shotgun (WGS) entry which is preliminary data.</text>
</comment>
<dbReference type="AlphaFoldDB" id="A0A2U1ZYS2"/>
<keyword evidence="3" id="KW-1185">Reference proteome</keyword>
<keyword evidence="1" id="KW-0812">Transmembrane</keyword>
<name>A0A2U1ZYS2_9MICO</name>
<feature type="transmembrane region" description="Helical" evidence="1">
    <location>
        <begin position="44"/>
        <end position="64"/>
    </location>
</feature>
<keyword evidence="1" id="KW-1133">Transmembrane helix</keyword>
<evidence type="ECO:0000256" key="1">
    <source>
        <dbReference type="SAM" id="Phobius"/>
    </source>
</evidence>
<accession>A0A2U1ZYS2</accession>
<dbReference type="EMBL" id="PYHR01000002">
    <property type="protein sequence ID" value="PWD52073.1"/>
    <property type="molecule type" value="Genomic_DNA"/>
</dbReference>
<keyword evidence="1" id="KW-0472">Membrane</keyword>
<organism evidence="2 3">
    <name type="scientific">Serinibacter arcticus</name>
    <dbReference type="NCBI Taxonomy" id="1655435"/>
    <lineage>
        <taxon>Bacteria</taxon>
        <taxon>Bacillati</taxon>
        <taxon>Actinomycetota</taxon>
        <taxon>Actinomycetes</taxon>
        <taxon>Micrococcales</taxon>
        <taxon>Beutenbergiaceae</taxon>
        <taxon>Serinibacter</taxon>
    </lineage>
</organism>
<protein>
    <submittedName>
        <fullName evidence="2">Uncharacterized protein</fullName>
    </submittedName>
</protein>